<dbReference type="OMA" id="DECTGRT"/>
<reference evidence="9 10" key="1">
    <citation type="submission" date="2017-07" db="EMBL/GenBank/DDBJ databases">
        <title>An improved, manually edited Actinidia chinensis var. chinensis (kiwifruit) genome highlights the challenges associated with draft genomes and gene prediction in plants.</title>
        <authorList>
            <person name="Pilkington S."/>
            <person name="Crowhurst R."/>
            <person name="Hilario E."/>
            <person name="Nardozza S."/>
            <person name="Fraser L."/>
            <person name="Peng Y."/>
            <person name="Gunaseelan K."/>
            <person name="Simpson R."/>
            <person name="Tahir J."/>
            <person name="Deroles S."/>
            <person name="Templeton K."/>
            <person name="Luo Z."/>
            <person name="Davy M."/>
            <person name="Cheng C."/>
            <person name="Mcneilage M."/>
            <person name="Scaglione D."/>
            <person name="Liu Y."/>
            <person name="Zhang Q."/>
            <person name="Datson P."/>
            <person name="De Silva N."/>
            <person name="Gardiner S."/>
            <person name="Bassett H."/>
            <person name="Chagne D."/>
            <person name="Mccallum J."/>
            <person name="Dzierzon H."/>
            <person name="Deng C."/>
            <person name="Wang Y.-Y."/>
            <person name="Barron N."/>
            <person name="Manako K."/>
            <person name="Bowen J."/>
            <person name="Foster T."/>
            <person name="Erridge Z."/>
            <person name="Tiffin H."/>
            <person name="Waite C."/>
            <person name="Davies K."/>
            <person name="Grierson E."/>
            <person name="Laing W."/>
            <person name="Kirk R."/>
            <person name="Chen X."/>
            <person name="Wood M."/>
            <person name="Montefiori M."/>
            <person name="Brummell D."/>
            <person name="Schwinn K."/>
            <person name="Catanach A."/>
            <person name="Fullerton C."/>
            <person name="Li D."/>
            <person name="Meiyalaghan S."/>
            <person name="Nieuwenhuizen N."/>
            <person name="Read N."/>
            <person name="Prakash R."/>
            <person name="Hunter D."/>
            <person name="Zhang H."/>
            <person name="Mckenzie M."/>
            <person name="Knabel M."/>
            <person name="Harris A."/>
            <person name="Allan A."/>
            <person name="Chen A."/>
            <person name="Janssen B."/>
            <person name="Plunkett B."/>
            <person name="Dwamena C."/>
            <person name="Voogd C."/>
            <person name="Leif D."/>
            <person name="Lafferty D."/>
            <person name="Souleyre E."/>
            <person name="Varkonyi-Gasic E."/>
            <person name="Gambi F."/>
            <person name="Hanley J."/>
            <person name="Yao J.-L."/>
            <person name="Cheung J."/>
            <person name="David K."/>
            <person name="Warren B."/>
            <person name="Marsh K."/>
            <person name="Snowden K."/>
            <person name="Lin-Wang K."/>
            <person name="Brian L."/>
            <person name="Martinez-Sanchez M."/>
            <person name="Wang M."/>
            <person name="Ileperuma N."/>
            <person name="Macnee N."/>
            <person name="Campin R."/>
            <person name="Mcatee P."/>
            <person name="Drummond R."/>
            <person name="Espley R."/>
            <person name="Ireland H."/>
            <person name="Wu R."/>
            <person name="Atkinson R."/>
            <person name="Karunairetnam S."/>
            <person name="Bulley S."/>
            <person name="Chunkath S."/>
            <person name="Hanley Z."/>
            <person name="Storey R."/>
            <person name="Thrimawithana A."/>
            <person name="Thomson S."/>
            <person name="David C."/>
            <person name="Testolin R."/>
        </authorList>
    </citation>
    <scope>NUCLEOTIDE SEQUENCE [LARGE SCALE GENOMIC DNA]</scope>
    <source>
        <strain evidence="10">cv. Red5</strain>
        <tissue evidence="9">Young leaf</tissue>
    </source>
</reference>
<evidence type="ECO:0000259" key="8">
    <source>
        <dbReference type="PROSITE" id="PS51032"/>
    </source>
</evidence>
<sequence>MDRNMLESVKYSEHRERIKMERPSLPKFNAVGPRVVRITVNDGDATDSSGDEDGLLRRQRVKKFVNEVVIEDGSPPTAKVKRRRKAAGKAQNLVSRLKLSSETKYRGVRQRKWGKWAAEIRHPLRGVRLWLGTYATAEEAALVYDHAAIQLRGPHAQTNFPKPPAETTFTGDISGDESHGHSLSSPKSVLRFQIVPNEEVESSPSQPNDAVSQCRDINDATNASENSGFSPLESLFNCDAFDFQNQVPDLFDGSGFGDIIFSQDCVGPFLESGYEFGFGQSIWATEDCFKFQDIGDIFGSDPPITI</sequence>
<dbReference type="Pfam" id="PF00847">
    <property type="entry name" value="AP2"/>
    <property type="match status" value="1"/>
</dbReference>
<keyword evidence="10" id="KW-1185">Reference proteome</keyword>
<evidence type="ECO:0000256" key="5">
    <source>
        <dbReference type="ARBA" id="ARBA00023163"/>
    </source>
</evidence>
<dbReference type="Gramene" id="PSR91453">
    <property type="protein sequence ID" value="PSR91453"/>
    <property type="gene ID" value="CEY00_Acc28797"/>
</dbReference>
<evidence type="ECO:0000256" key="3">
    <source>
        <dbReference type="ARBA" id="ARBA00023015"/>
    </source>
</evidence>
<dbReference type="OrthoDB" id="777519at2759"/>
<dbReference type="InterPro" id="IPR016177">
    <property type="entry name" value="DNA-bd_dom_sf"/>
</dbReference>
<dbReference type="PANTHER" id="PTHR31194:SF140">
    <property type="entry name" value="ETHYLENE-RESPONSIVE TRANSCRIPTION FACTOR CRF2"/>
    <property type="match status" value="1"/>
</dbReference>
<dbReference type="GO" id="GO:0005634">
    <property type="term" value="C:nucleus"/>
    <property type="evidence" value="ECO:0007669"/>
    <property type="project" value="UniProtKB-SubCell"/>
</dbReference>
<evidence type="ECO:0000256" key="4">
    <source>
        <dbReference type="ARBA" id="ARBA00023125"/>
    </source>
</evidence>
<proteinExistence type="predicted"/>
<evidence type="ECO:0000256" key="2">
    <source>
        <dbReference type="ARBA" id="ARBA00022821"/>
    </source>
</evidence>
<feature type="domain" description="AP2/ERF" evidence="8">
    <location>
        <begin position="104"/>
        <end position="161"/>
    </location>
</feature>
<dbReference type="Gene3D" id="3.30.730.10">
    <property type="entry name" value="AP2/ERF domain"/>
    <property type="match status" value="1"/>
</dbReference>
<dbReference type="InterPro" id="IPR050913">
    <property type="entry name" value="AP2/ERF_ERF"/>
</dbReference>
<evidence type="ECO:0000256" key="1">
    <source>
        <dbReference type="ARBA" id="ARBA00004123"/>
    </source>
</evidence>
<dbReference type="PANTHER" id="PTHR31194">
    <property type="entry name" value="SHN SHINE , DNA BINDING / TRANSCRIPTION FACTOR"/>
    <property type="match status" value="1"/>
</dbReference>
<organism evidence="9 10">
    <name type="scientific">Actinidia chinensis var. chinensis</name>
    <name type="common">Chinese soft-hair kiwi</name>
    <dbReference type="NCBI Taxonomy" id="1590841"/>
    <lineage>
        <taxon>Eukaryota</taxon>
        <taxon>Viridiplantae</taxon>
        <taxon>Streptophyta</taxon>
        <taxon>Embryophyta</taxon>
        <taxon>Tracheophyta</taxon>
        <taxon>Spermatophyta</taxon>
        <taxon>Magnoliopsida</taxon>
        <taxon>eudicotyledons</taxon>
        <taxon>Gunneridae</taxon>
        <taxon>Pentapetalae</taxon>
        <taxon>asterids</taxon>
        <taxon>Ericales</taxon>
        <taxon>Actinidiaceae</taxon>
        <taxon>Actinidia</taxon>
    </lineage>
</organism>
<evidence type="ECO:0000256" key="6">
    <source>
        <dbReference type="ARBA" id="ARBA00023242"/>
    </source>
</evidence>
<protein>
    <submittedName>
        <fullName evidence="9">Ethylene-responsive transcription factor</fullName>
    </submittedName>
</protein>
<evidence type="ECO:0000313" key="9">
    <source>
        <dbReference type="EMBL" id="PSR91453.1"/>
    </source>
</evidence>
<dbReference type="PROSITE" id="PS51032">
    <property type="entry name" value="AP2_ERF"/>
    <property type="match status" value="1"/>
</dbReference>
<accession>A0A2R6PI44</accession>
<keyword evidence="5" id="KW-0804">Transcription</keyword>
<dbReference type="SUPFAM" id="SSF54171">
    <property type="entry name" value="DNA-binding domain"/>
    <property type="match status" value="1"/>
</dbReference>
<dbReference type="InterPro" id="IPR001471">
    <property type="entry name" value="AP2/ERF_dom"/>
</dbReference>
<comment type="caution">
    <text evidence="9">The sequence shown here is derived from an EMBL/GenBank/DDBJ whole genome shotgun (WGS) entry which is preliminary data.</text>
</comment>
<keyword evidence="3" id="KW-0805">Transcription regulation</keyword>
<dbReference type="SMART" id="SM00380">
    <property type="entry name" value="AP2"/>
    <property type="match status" value="1"/>
</dbReference>
<dbReference type="AlphaFoldDB" id="A0A2R6PI44"/>
<dbReference type="EMBL" id="NKQK01000025">
    <property type="protein sequence ID" value="PSR91453.1"/>
    <property type="molecule type" value="Genomic_DNA"/>
</dbReference>
<gene>
    <name evidence="9" type="ORF">CEY00_Acc28797</name>
</gene>
<feature type="region of interest" description="Disordered" evidence="7">
    <location>
        <begin position="155"/>
        <end position="185"/>
    </location>
</feature>
<evidence type="ECO:0000256" key="7">
    <source>
        <dbReference type="SAM" id="MobiDB-lite"/>
    </source>
</evidence>
<dbReference type="GO" id="GO:0003677">
    <property type="term" value="F:DNA binding"/>
    <property type="evidence" value="ECO:0007669"/>
    <property type="project" value="UniProtKB-KW"/>
</dbReference>
<dbReference type="PRINTS" id="PR00367">
    <property type="entry name" value="ETHRSPELEMNT"/>
</dbReference>
<dbReference type="FunFam" id="3.30.730.10:FF:000001">
    <property type="entry name" value="Ethylene-responsive transcription factor 2"/>
    <property type="match status" value="1"/>
</dbReference>
<reference evidence="10" key="2">
    <citation type="journal article" date="2018" name="BMC Genomics">
        <title>A manually annotated Actinidia chinensis var. chinensis (kiwifruit) genome highlights the challenges associated with draft genomes and gene prediction in plants.</title>
        <authorList>
            <person name="Pilkington S.M."/>
            <person name="Crowhurst R."/>
            <person name="Hilario E."/>
            <person name="Nardozza S."/>
            <person name="Fraser L."/>
            <person name="Peng Y."/>
            <person name="Gunaseelan K."/>
            <person name="Simpson R."/>
            <person name="Tahir J."/>
            <person name="Deroles S.C."/>
            <person name="Templeton K."/>
            <person name="Luo Z."/>
            <person name="Davy M."/>
            <person name="Cheng C."/>
            <person name="McNeilage M."/>
            <person name="Scaglione D."/>
            <person name="Liu Y."/>
            <person name="Zhang Q."/>
            <person name="Datson P."/>
            <person name="De Silva N."/>
            <person name="Gardiner S.E."/>
            <person name="Bassett H."/>
            <person name="Chagne D."/>
            <person name="McCallum J."/>
            <person name="Dzierzon H."/>
            <person name="Deng C."/>
            <person name="Wang Y.Y."/>
            <person name="Barron L."/>
            <person name="Manako K."/>
            <person name="Bowen J."/>
            <person name="Foster T.M."/>
            <person name="Erridge Z.A."/>
            <person name="Tiffin H."/>
            <person name="Waite C.N."/>
            <person name="Davies K.M."/>
            <person name="Grierson E.P."/>
            <person name="Laing W.A."/>
            <person name="Kirk R."/>
            <person name="Chen X."/>
            <person name="Wood M."/>
            <person name="Montefiori M."/>
            <person name="Brummell D.A."/>
            <person name="Schwinn K.E."/>
            <person name="Catanach A."/>
            <person name="Fullerton C."/>
            <person name="Li D."/>
            <person name="Meiyalaghan S."/>
            <person name="Nieuwenhuizen N."/>
            <person name="Read N."/>
            <person name="Prakash R."/>
            <person name="Hunter D."/>
            <person name="Zhang H."/>
            <person name="McKenzie M."/>
            <person name="Knabel M."/>
            <person name="Harris A."/>
            <person name="Allan A.C."/>
            <person name="Gleave A."/>
            <person name="Chen A."/>
            <person name="Janssen B.J."/>
            <person name="Plunkett B."/>
            <person name="Ampomah-Dwamena C."/>
            <person name="Voogd C."/>
            <person name="Leif D."/>
            <person name="Lafferty D."/>
            <person name="Souleyre E.J.F."/>
            <person name="Varkonyi-Gasic E."/>
            <person name="Gambi F."/>
            <person name="Hanley J."/>
            <person name="Yao J.L."/>
            <person name="Cheung J."/>
            <person name="David K.M."/>
            <person name="Warren B."/>
            <person name="Marsh K."/>
            <person name="Snowden K.C."/>
            <person name="Lin-Wang K."/>
            <person name="Brian L."/>
            <person name="Martinez-Sanchez M."/>
            <person name="Wang M."/>
            <person name="Ileperuma N."/>
            <person name="Macnee N."/>
            <person name="Campin R."/>
            <person name="McAtee P."/>
            <person name="Drummond R.S.M."/>
            <person name="Espley R.V."/>
            <person name="Ireland H.S."/>
            <person name="Wu R."/>
            <person name="Atkinson R.G."/>
            <person name="Karunairetnam S."/>
            <person name="Bulley S."/>
            <person name="Chunkath S."/>
            <person name="Hanley Z."/>
            <person name="Storey R."/>
            <person name="Thrimawithana A.H."/>
            <person name="Thomson S."/>
            <person name="David C."/>
            <person name="Testolin R."/>
            <person name="Huang H."/>
            <person name="Hellens R.P."/>
            <person name="Schaffer R.J."/>
        </authorList>
    </citation>
    <scope>NUCLEOTIDE SEQUENCE [LARGE SCALE GENOMIC DNA]</scope>
    <source>
        <strain evidence="10">cv. Red5</strain>
    </source>
</reference>
<keyword evidence="4" id="KW-0238">DNA-binding</keyword>
<keyword evidence="6" id="KW-0539">Nucleus</keyword>
<dbReference type="Proteomes" id="UP000241394">
    <property type="component" value="Chromosome LG25"/>
</dbReference>
<comment type="subcellular location">
    <subcellularLocation>
        <location evidence="1">Nucleus</location>
    </subcellularLocation>
</comment>
<keyword evidence="2" id="KW-0611">Plant defense</keyword>
<dbReference type="STRING" id="1590841.A0A2R6PI44"/>
<dbReference type="InterPro" id="IPR036955">
    <property type="entry name" value="AP2/ERF_dom_sf"/>
</dbReference>
<name>A0A2R6PI44_ACTCC</name>
<dbReference type="CDD" id="cd00018">
    <property type="entry name" value="AP2"/>
    <property type="match status" value="1"/>
</dbReference>
<dbReference type="GO" id="GO:0003700">
    <property type="term" value="F:DNA-binding transcription factor activity"/>
    <property type="evidence" value="ECO:0007669"/>
    <property type="project" value="InterPro"/>
</dbReference>
<dbReference type="FunCoup" id="A0A2R6PI44">
    <property type="interactions" value="483"/>
</dbReference>
<evidence type="ECO:0000313" key="10">
    <source>
        <dbReference type="Proteomes" id="UP000241394"/>
    </source>
</evidence>
<dbReference type="GO" id="GO:0006952">
    <property type="term" value="P:defense response"/>
    <property type="evidence" value="ECO:0007669"/>
    <property type="project" value="UniProtKB-KW"/>
</dbReference>
<dbReference type="InParanoid" id="A0A2R6PI44"/>